<dbReference type="InParanoid" id="D4H253"/>
<evidence type="ECO:0000256" key="10">
    <source>
        <dbReference type="ARBA" id="ARBA00023136"/>
    </source>
</evidence>
<dbReference type="Gene3D" id="3.40.50.300">
    <property type="entry name" value="P-loop containing nucleotide triphosphate hydrolases"/>
    <property type="match status" value="1"/>
</dbReference>
<evidence type="ECO:0000313" key="13">
    <source>
        <dbReference type="Proteomes" id="UP000002012"/>
    </source>
</evidence>
<dbReference type="PROSITE" id="PS50893">
    <property type="entry name" value="ABC_TRANSPORTER_2"/>
    <property type="match status" value="1"/>
</dbReference>
<evidence type="ECO:0000256" key="5">
    <source>
        <dbReference type="ARBA" id="ARBA00022475"/>
    </source>
</evidence>
<evidence type="ECO:0000256" key="1">
    <source>
        <dbReference type="ARBA" id="ARBA00002579"/>
    </source>
</evidence>
<dbReference type="GO" id="GO:0005524">
    <property type="term" value="F:ATP binding"/>
    <property type="evidence" value="ECO:0007669"/>
    <property type="project" value="UniProtKB-KW"/>
</dbReference>
<dbReference type="PaxDb" id="522772-Dacet_2081"/>
<dbReference type="STRING" id="522772.Dacet_2081"/>
<evidence type="ECO:0000256" key="7">
    <source>
        <dbReference type="ARBA" id="ARBA00022840"/>
    </source>
</evidence>
<dbReference type="SMART" id="SM00930">
    <property type="entry name" value="NIL"/>
    <property type="match status" value="1"/>
</dbReference>
<dbReference type="PROSITE" id="PS00211">
    <property type="entry name" value="ABC_TRANSPORTER_1"/>
    <property type="match status" value="1"/>
</dbReference>
<dbReference type="PANTHER" id="PTHR43166">
    <property type="entry name" value="AMINO ACID IMPORT ATP-BINDING PROTEIN"/>
    <property type="match status" value="1"/>
</dbReference>
<dbReference type="Proteomes" id="UP000002012">
    <property type="component" value="Chromosome"/>
</dbReference>
<dbReference type="GO" id="GO:0016887">
    <property type="term" value="F:ATP hydrolysis activity"/>
    <property type="evidence" value="ECO:0007669"/>
    <property type="project" value="InterPro"/>
</dbReference>
<proteinExistence type="inferred from homology"/>
<accession>D4H253</accession>
<dbReference type="OrthoDB" id="9780431at2"/>
<dbReference type="FunCoup" id="D4H253">
    <property type="interactions" value="183"/>
</dbReference>
<dbReference type="Pfam" id="PF00005">
    <property type="entry name" value="ABC_tran"/>
    <property type="match status" value="1"/>
</dbReference>
<dbReference type="AlphaFoldDB" id="D4H253"/>
<keyword evidence="6" id="KW-0547">Nucleotide-binding</keyword>
<dbReference type="InterPro" id="IPR050086">
    <property type="entry name" value="MetN_ABC_transporter-like"/>
</dbReference>
<evidence type="ECO:0000256" key="2">
    <source>
        <dbReference type="ARBA" id="ARBA00005417"/>
    </source>
</evidence>
<dbReference type="InterPro" id="IPR003439">
    <property type="entry name" value="ABC_transporter-like_ATP-bd"/>
</dbReference>
<dbReference type="InterPro" id="IPR018449">
    <property type="entry name" value="NIL_domain"/>
</dbReference>
<keyword evidence="4" id="KW-0813">Transport</keyword>
<dbReference type="FunFam" id="3.40.50.300:FF:000056">
    <property type="entry name" value="Cell division ATP-binding protein FtsE"/>
    <property type="match status" value="1"/>
</dbReference>
<dbReference type="InterPro" id="IPR041701">
    <property type="entry name" value="MetN_ABC"/>
</dbReference>
<comment type="function">
    <text evidence="1">Part of the ABC transporter FtsEX involved in cellular division. Important for assembly or stability of the septal ring.</text>
</comment>
<dbReference type="KEGG" id="dap:Dacet_2081"/>
<keyword evidence="5" id="KW-1003">Cell membrane</keyword>
<keyword evidence="8" id="KW-1278">Translocase</keyword>
<evidence type="ECO:0000256" key="6">
    <source>
        <dbReference type="ARBA" id="ARBA00022741"/>
    </source>
</evidence>
<evidence type="ECO:0000256" key="9">
    <source>
        <dbReference type="ARBA" id="ARBA00022970"/>
    </source>
</evidence>
<dbReference type="SUPFAM" id="SSF52540">
    <property type="entry name" value="P-loop containing nucleoside triphosphate hydrolases"/>
    <property type="match status" value="1"/>
</dbReference>
<keyword evidence="7" id="KW-0067">ATP-binding</keyword>
<dbReference type="InterPro" id="IPR027417">
    <property type="entry name" value="P-loop_NTPase"/>
</dbReference>
<evidence type="ECO:0000259" key="11">
    <source>
        <dbReference type="PROSITE" id="PS50893"/>
    </source>
</evidence>
<gene>
    <name evidence="12" type="ordered locus">Dacet_2081</name>
</gene>
<keyword evidence="13" id="KW-1185">Reference proteome</keyword>
<sequence>MIQIRNLSKSYDTLNGRVQALQDISLDIPERSIFGIIGSSGAGKSTLVRCLNMLEKPTEGKVLISEQDISTLSKTELRQKRQKISMIFQHFNLLQSRTVSGNIGFPLEIAGWDKTAIRKRVSELLPLVGLEDKADSYPSELSGGQKQRVGIARALATKPEVLLCDEATSALDPKTTSSILSILKDINQNLGLTIVIITHEMNVIKDICTHVAVLAESKCIEHGTVEEVFISPKTQVTKDFVADIFRTELPDDILSALKPHKDSELIKVSFYGNSASEPMINGLIKSSDVVVNIIYGNVDHLHGTLFGNLLLELRGTEEQLANAHQYFTDNNLVIQRI</sequence>
<evidence type="ECO:0000313" key="12">
    <source>
        <dbReference type="EMBL" id="ADD68844.1"/>
    </source>
</evidence>
<protein>
    <recommendedName>
        <fullName evidence="3">Cell division ATP-binding protein FtsE</fullName>
    </recommendedName>
</protein>
<reference evidence="12 13" key="1">
    <citation type="journal article" date="2010" name="Stand. Genomic Sci.">
        <title>Complete genome sequence of Denitrovibrio acetiphilus type strain (N2460).</title>
        <authorList>
            <person name="Kiss H."/>
            <person name="Lang E."/>
            <person name="Lapidus A."/>
            <person name="Copeland A."/>
            <person name="Nolan M."/>
            <person name="Glavina Del Rio T."/>
            <person name="Chen F."/>
            <person name="Lucas S."/>
            <person name="Tice H."/>
            <person name="Cheng J.F."/>
            <person name="Han C."/>
            <person name="Goodwin L."/>
            <person name="Pitluck S."/>
            <person name="Liolios K."/>
            <person name="Pati A."/>
            <person name="Ivanova N."/>
            <person name="Mavromatis K."/>
            <person name="Chen A."/>
            <person name="Palaniappan K."/>
            <person name="Land M."/>
            <person name="Hauser L."/>
            <person name="Chang Y.J."/>
            <person name="Jeffries C.D."/>
            <person name="Detter J.C."/>
            <person name="Brettin T."/>
            <person name="Spring S."/>
            <person name="Rohde M."/>
            <person name="Goker M."/>
            <person name="Woyke T."/>
            <person name="Bristow J."/>
            <person name="Eisen J.A."/>
            <person name="Markowitz V."/>
            <person name="Hugenholtz P."/>
            <person name="Kyrpides N.C."/>
            <person name="Klenk H.P."/>
        </authorList>
    </citation>
    <scope>NUCLEOTIDE SEQUENCE [LARGE SCALE GENOMIC DNA]</scope>
    <source>
        <strain evidence="13">DSM 12809 / NBRC 114555 / N2460</strain>
    </source>
</reference>
<dbReference type="HOGENOM" id="CLU_000604_1_3_0"/>
<dbReference type="GO" id="GO:0006865">
    <property type="term" value="P:amino acid transport"/>
    <property type="evidence" value="ECO:0007669"/>
    <property type="project" value="UniProtKB-KW"/>
</dbReference>
<dbReference type="PANTHER" id="PTHR43166:SF30">
    <property type="entry name" value="METHIONINE IMPORT ATP-BINDING PROTEIN METN"/>
    <property type="match status" value="1"/>
</dbReference>
<evidence type="ECO:0000256" key="4">
    <source>
        <dbReference type="ARBA" id="ARBA00022448"/>
    </source>
</evidence>
<evidence type="ECO:0000256" key="3">
    <source>
        <dbReference type="ARBA" id="ARBA00020019"/>
    </source>
</evidence>
<keyword evidence="10" id="KW-0472">Membrane</keyword>
<comment type="similarity">
    <text evidence="2">Belongs to the ABC transporter superfamily.</text>
</comment>
<feature type="domain" description="ABC transporter" evidence="11">
    <location>
        <begin position="2"/>
        <end position="241"/>
    </location>
</feature>
<dbReference type="CDD" id="cd03258">
    <property type="entry name" value="ABC_MetN_methionine_transporter"/>
    <property type="match status" value="1"/>
</dbReference>
<evidence type="ECO:0000256" key="8">
    <source>
        <dbReference type="ARBA" id="ARBA00022967"/>
    </source>
</evidence>
<dbReference type="eggNOG" id="COG1135">
    <property type="taxonomic scope" value="Bacteria"/>
</dbReference>
<keyword evidence="9" id="KW-0029">Amino-acid transport</keyword>
<dbReference type="GO" id="GO:0005886">
    <property type="term" value="C:plasma membrane"/>
    <property type="evidence" value="ECO:0007669"/>
    <property type="project" value="UniProtKB-ARBA"/>
</dbReference>
<dbReference type="Gene3D" id="3.30.70.260">
    <property type="match status" value="1"/>
</dbReference>
<dbReference type="InterPro" id="IPR003593">
    <property type="entry name" value="AAA+_ATPase"/>
</dbReference>
<dbReference type="InterPro" id="IPR017871">
    <property type="entry name" value="ABC_transporter-like_CS"/>
</dbReference>
<name>D4H253_DENA2</name>
<dbReference type="InterPro" id="IPR045865">
    <property type="entry name" value="ACT-like_dom_sf"/>
</dbReference>
<dbReference type="SUPFAM" id="SSF55021">
    <property type="entry name" value="ACT-like"/>
    <property type="match status" value="1"/>
</dbReference>
<dbReference type="SMART" id="SM00382">
    <property type="entry name" value="AAA"/>
    <property type="match status" value="1"/>
</dbReference>
<dbReference type="EMBL" id="CP001968">
    <property type="protein sequence ID" value="ADD68844.1"/>
    <property type="molecule type" value="Genomic_DNA"/>
</dbReference>
<dbReference type="RefSeq" id="WP_013011348.1">
    <property type="nucleotide sequence ID" value="NC_013943.1"/>
</dbReference>
<dbReference type="Pfam" id="PF09383">
    <property type="entry name" value="NIL"/>
    <property type="match status" value="1"/>
</dbReference>
<organism evidence="12 13">
    <name type="scientific">Denitrovibrio acetiphilus (strain DSM 12809 / NBRC 114555 / N2460)</name>
    <dbReference type="NCBI Taxonomy" id="522772"/>
    <lineage>
        <taxon>Bacteria</taxon>
        <taxon>Pseudomonadati</taxon>
        <taxon>Deferribacterota</taxon>
        <taxon>Deferribacteres</taxon>
        <taxon>Deferribacterales</taxon>
        <taxon>Geovibrionaceae</taxon>
        <taxon>Denitrovibrio</taxon>
    </lineage>
</organism>